<gene>
    <name evidence="1" type="ORF">SAMN05216184_11229</name>
</gene>
<dbReference type="InterPro" id="IPR038646">
    <property type="entry name" value="Atu4866-like_sf"/>
</dbReference>
<name>A0A2Y9ALH0_9MICO</name>
<dbReference type="Pfam" id="PF11512">
    <property type="entry name" value="Atu4866"/>
    <property type="match status" value="1"/>
</dbReference>
<evidence type="ECO:0000313" key="2">
    <source>
        <dbReference type="Proteomes" id="UP000250222"/>
    </source>
</evidence>
<dbReference type="RefSeq" id="WP_220035204.1">
    <property type="nucleotide sequence ID" value="NZ_QKLZ01000012.1"/>
</dbReference>
<sequence>MPATPTSAHSFVLTGAHVMPVPGAAAPADLAVVGGRLAAGPAGGDVVRADGAYAVPLLVDSAVAQLPPDERGAFDLVPGNPATFAVVRRPVSAAQVRTMLVVDPTDLVAVYVHGHLEASDGQPVRPAGQDVADPTVAATWVGTWHDAGRGLQQHLRPDGRYSETRGGRVDAFTGRYWVHRDRITYLDDSGFWAFGQLVGEVLHHAGFVMTR</sequence>
<dbReference type="Gene3D" id="2.40.128.290">
    <property type="entry name" value="Uncharacterised protein Atu4866, PF11512"/>
    <property type="match status" value="1"/>
</dbReference>
<dbReference type="Proteomes" id="UP000250222">
    <property type="component" value="Unassembled WGS sequence"/>
</dbReference>
<evidence type="ECO:0000313" key="1">
    <source>
        <dbReference type="EMBL" id="SSA45170.1"/>
    </source>
</evidence>
<organism evidence="1 2">
    <name type="scientific">Georgenia satyanarayanai</name>
    <dbReference type="NCBI Taxonomy" id="860221"/>
    <lineage>
        <taxon>Bacteria</taxon>
        <taxon>Bacillati</taxon>
        <taxon>Actinomycetota</taxon>
        <taxon>Actinomycetes</taxon>
        <taxon>Micrococcales</taxon>
        <taxon>Bogoriellaceae</taxon>
        <taxon>Georgenia</taxon>
    </lineage>
</organism>
<protein>
    <submittedName>
        <fullName evidence="1">Protein Atu4866</fullName>
    </submittedName>
</protein>
<proteinExistence type="predicted"/>
<keyword evidence="2" id="KW-1185">Reference proteome</keyword>
<dbReference type="AlphaFoldDB" id="A0A2Y9ALH0"/>
<dbReference type="EMBL" id="UETB01000012">
    <property type="protein sequence ID" value="SSA45170.1"/>
    <property type="molecule type" value="Genomic_DNA"/>
</dbReference>
<dbReference type="InterPro" id="IPR020955">
    <property type="entry name" value="Uncharacterised_Atu4866"/>
</dbReference>
<reference evidence="1 2" key="1">
    <citation type="submission" date="2016-10" db="EMBL/GenBank/DDBJ databases">
        <authorList>
            <person name="Cai Z."/>
        </authorList>
    </citation>
    <scope>NUCLEOTIDE SEQUENCE [LARGE SCALE GENOMIC DNA]</scope>
    <source>
        <strain evidence="1 2">CGMCC 1.10826</strain>
    </source>
</reference>
<accession>A0A2Y9ALH0</accession>